<dbReference type="InterPro" id="IPR008952">
    <property type="entry name" value="Tetraspanin_EC2_sf"/>
</dbReference>
<reference evidence="8" key="1">
    <citation type="journal article" date="2013" name="Nature">
        <title>The genomes of four tapeworm species reveal adaptations to parasitism.</title>
        <authorList>
            <person name="Tsai I.J."/>
            <person name="Zarowiecki M."/>
            <person name="Holroyd N."/>
            <person name="Garciarrubio A."/>
            <person name="Sanchez-Flores A."/>
            <person name="Brooks K.L."/>
            <person name="Tracey A."/>
            <person name="Bobes R.J."/>
            <person name="Fragoso G."/>
            <person name="Sciutto E."/>
            <person name="Aslett M."/>
            <person name="Beasley H."/>
            <person name="Bennett H.M."/>
            <person name="Cai J."/>
            <person name="Camicia F."/>
            <person name="Clark R."/>
            <person name="Cucher M."/>
            <person name="De Silva N."/>
            <person name="Day T.A."/>
            <person name="Deplazes P."/>
            <person name="Estrada K."/>
            <person name="Fernandez C."/>
            <person name="Holland P.W."/>
            <person name="Hou J."/>
            <person name="Hu S."/>
            <person name="Huckvale T."/>
            <person name="Hung S.S."/>
            <person name="Kamenetzky L."/>
            <person name="Keane J.A."/>
            <person name="Kiss F."/>
            <person name="Koziol U."/>
            <person name="Lambert O."/>
            <person name="Liu K."/>
            <person name="Luo X."/>
            <person name="Luo Y."/>
            <person name="Macchiaroli N."/>
            <person name="Nichol S."/>
            <person name="Paps J."/>
            <person name="Parkinson J."/>
            <person name="Pouchkina-Stantcheva N."/>
            <person name="Riddiford N."/>
            <person name="Rosenzvit M."/>
            <person name="Salinas G."/>
            <person name="Wasmuth J.D."/>
            <person name="Zamanian M."/>
            <person name="Zheng Y."/>
            <person name="Cai X."/>
            <person name="Soberon X."/>
            <person name="Olson P.D."/>
            <person name="Laclette J.P."/>
            <person name="Brehm K."/>
            <person name="Berriman M."/>
            <person name="Garciarrubio A."/>
            <person name="Bobes R.J."/>
            <person name="Fragoso G."/>
            <person name="Sanchez-Flores A."/>
            <person name="Estrada K."/>
            <person name="Cevallos M.A."/>
            <person name="Morett E."/>
            <person name="Gonzalez V."/>
            <person name="Portillo T."/>
            <person name="Ochoa-Leyva A."/>
            <person name="Jose M.V."/>
            <person name="Sciutto E."/>
            <person name="Landa A."/>
            <person name="Jimenez L."/>
            <person name="Valdes V."/>
            <person name="Carrero J.C."/>
            <person name="Larralde C."/>
            <person name="Morales-Montor J."/>
            <person name="Limon-Lason J."/>
            <person name="Soberon X."/>
            <person name="Laclette J.P."/>
        </authorList>
    </citation>
    <scope>NUCLEOTIDE SEQUENCE [LARGE SCALE GENOMIC DNA]</scope>
</reference>
<dbReference type="Pfam" id="PF00335">
    <property type="entry name" value="Tetraspanin"/>
    <property type="match status" value="1"/>
</dbReference>
<dbReference type="PANTHER" id="PTHR19282">
    <property type="entry name" value="TETRASPANIN"/>
    <property type="match status" value="1"/>
</dbReference>
<protein>
    <recommendedName>
        <fullName evidence="7">Tetraspanin</fullName>
    </recommendedName>
</protein>
<dbReference type="STRING" id="6211.U6I232"/>
<dbReference type="InterPro" id="IPR000301">
    <property type="entry name" value="Tetraspanin_animals"/>
</dbReference>
<dbReference type="SUPFAM" id="SSF48652">
    <property type="entry name" value="Tetraspanin"/>
    <property type="match status" value="1"/>
</dbReference>
<evidence type="ECO:0000256" key="7">
    <source>
        <dbReference type="RuleBase" id="RU361218"/>
    </source>
</evidence>
<proteinExistence type="inferred from homology"/>
<dbReference type="PANTHER" id="PTHR19282:SF544">
    <property type="entry name" value="TETRASPANIN"/>
    <property type="match status" value="1"/>
</dbReference>
<feature type="disulfide bond" evidence="6">
    <location>
        <begin position="157"/>
        <end position="190"/>
    </location>
</feature>
<evidence type="ECO:0000313" key="8">
    <source>
        <dbReference type="EMBL" id="CDS43046.2"/>
    </source>
</evidence>
<organism evidence="8 9">
    <name type="scientific">Echinococcus multilocularis</name>
    <name type="common">Fox tapeworm</name>
    <dbReference type="NCBI Taxonomy" id="6211"/>
    <lineage>
        <taxon>Eukaryota</taxon>
        <taxon>Metazoa</taxon>
        <taxon>Spiralia</taxon>
        <taxon>Lophotrochozoa</taxon>
        <taxon>Platyhelminthes</taxon>
        <taxon>Cestoda</taxon>
        <taxon>Eucestoda</taxon>
        <taxon>Cyclophyllidea</taxon>
        <taxon>Taeniidae</taxon>
        <taxon>Echinococcus</taxon>
    </lineage>
</organism>
<keyword evidence="3 7" id="KW-0812">Transmembrane</keyword>
<dbReference type="InterPro" id="IPR018499">
    <property type="entry name" value="Tetraspanin/Peripherin"/>
</dbReference>
<evidence type="ECO:0000256" key="5">
    <source>
        <dbReference type="ARBA" id="ARBA00023136"/>
    </source>
</evidence>
<evidence type="ECO:0000256" key="4">
    <source>
        <dbReference type="ARBA" id="ARBA00022989"/>
    </source>
</evidence>
<feature type="transmembrane region" description="Helical" evidence="7">
    <location>
        <begin position="99"/>
        <end position="121"/>
    </location>
</feature>
<dbReference type="OrthoDB" id="10033535at2759"/>
<dbReference type="CDD" id="cd03127">
    <property type="entry name" value="tetraspanin_LEL"/>
    <property type="match status" value="1"/>
</dbReference>
<dbReference type="Proteomes" id="UP000017246">
    <property type="component" value="Unassembled WGS sequence"/>
</dbReference>
<dbReference type="EMBL" id="LN902404">
    <property type="protein sequence ID" value="CDS43046.2"/>
    <property type="molecule type" value="Genomic_DNA"/>
</dbReference>
<reference evidence="8" key="2">
    <citation type="submission" date="2015-11" db="EMBL/GenBank/DDBJ databases">
        <authorList>
            <person name="Zhang Y."/>
            <person name="Guo Z."/>
        </authorList>
    </citation>
    <scope>NUCLEOTIDE SEQUENCE</scope>
</reference>
<sequence length="236" mass="25626">MVHFTNPDNSRVIVTRRMALSCGGKCLKFLVFFFNAIVFIGGGIVAGYGVFLIVKTTKAAGSVSVTLPAFITTFGLLLFLIGFLGCFGACYNNTCMLKTFAVIVAILLVAEIVCGIVLLVYRHEEMQREIKDLTAHGRNASDPLLKSIYKLQEELECCGGVGPTDWSKPYPASCCKSGKENCTQPYQQGCAVAMYEQIKDSSLAFGLIILIVCLIQIGAVICACCLAKKVNEYEKV</sequence>
<keyword evidence="6" id="KW-1015">Disulfide bond</keyword>
<comment type="similarity">
    <text evidence="2 7">Belongs to the tetraspanin (TM4SF) family.</text>
</comment>
<feature type="transmembrane region" description="Helical" evidence="7">
    <location>
        <begin position="26"/>
        <end position="53"/>
    </location>
</feature>
<evidence type="ECO:0000256" key="3">
    <source>
        <dbReference type="ARBA" id="ARBA00022692"/>
    </source>
</evidence>
<dbReference type="OMA" id="YWAASVT"/>
<feature type="transmembrane region" description="Helical" evidence="7">
    <location>
        <begin position="65"/>
        <end position="87"/>
    </location>
</feature>
<dbReference type="GO" id="GO:0005886">
    <property type="term" value="C:plasma membrane"/>
    <property type="evidence" value="ECO:0007669"/>
    <property type="project" value="TreeGrafter"/>
</dbReference>
<keyword evidence="5 7" id="KW-0472">Membrane</keyword>
<dbReference type="PRINTS" id="PR00259">
    <property type="entry name" value="TMFOUR"/>
</dbReference>
<dbReference type="AlphaFoldDB" id="U6I232"/>
<dbReference type="Gene3D" id="1.10.1450.10">
    <property type="entry name" value="Tetraspanin"/>
    <property type="match status" value="1"/>
</dbReference>
<feature type="disulfide bond" evidence="6">
    <location>
        <begin position="158"/>
        <end position="175"/>
    </location>
</feature>
<dbReference type="PIRSF" id="PIRSF002419">
    <property type="entry name" value="Tetraspanin"/>
    <property type="match status" value="1"/>
</dbReference>
<name>U6I232_ECHMU</name>
<feature type="transmembrane region" description="Helical" evidence="7">
    <location>
        <begin position="203"/>
        <end position="227"/>
    </location>
</feature>
<evidence type="ECO:0000313" key="9">
    <source>
        <dbReference type="Proteomes" id="UP000017246"/>
    </source>
</evidence>
<keyword evidence="4 7" id="KW-1133">Transmembrane helix</keyword>
<evidence type="ECO:0000256" key="2">
    <source>
        <dbReference type="ARBA" id="ARBA00006840"/>
    </source>
</evidence>
<comment type="subcellular location">
    <subcellularLocation>
        <location evidence="1 7">Membrane</location>
        <topology evidence="1 7">Multi-pass membrane protein</topology>
    </subcellularLocation>
</comment>
<gene>
    <name evidence="8" type="ORF">EmuJ_001077400</name>
</gene>
<accession>U6I232</accession>
<evidence type="ECO:0000256" key="1">
    <source>
        <dbReference type="ARBA" id="ARBA00004141"/>
    </source>
</evidence>
<evidence type="ECO:0000256" key="6">
    <source>
        <dbReference type="PIRSR" id="PIRSR002419-1"/>
    </source>
</evidence>
<keyword evidence="9" id="KW-1185">Reference proteome</keyword>